<gene>
    <name evidence="2" type="ORF">UTRI_10147</name>
</gene>
<proteinExistence type="predicted"/>
<feature type="compositionally biased region" description="Low complexity" evidence="1">
    <location>
        <begin position="439"/>
        <end position="448"/>
    </location>
</feature>
<evidence type="ECO:0000313" key="3">
    <source>
        <dbReference type="Proteomes" id="UP000324022"/>
    </source>
</evidence>
<accession>A0A5C3E817</accession>
<dbReference type="Proteomes" id="UP000324022">
    <property type="component" value="Unassembled WGS sequence"/>
</dbReference>
<sequence>MDAVAATAAASATITSLESRLCKLVTSALAESPSLGSRLRSLLCQLAGIPQGLAIDDLTELTLADLRADIHPILLRIWIWVSDLHKRSQQRDHADPLVGSNSMPNTPSTSNNLALLLFCPDGSPKSPVDAKCFVRVLHSQISVFMRAGTIELPPADLDLFIQILPFALPEASAYPAHSLALGTNDAPGLTPNCVRSDFLLPFHGRLVHMLEAYVLNANRYILQHPMHVYSKCFPILQSSGMGKSKLAVQLLACQAGFLVCTCSPLPSSVRNCVSFPPNNDSVYAFLSPVDSDPFQHHRRIACWLGAYFAVLAYSLEKRLLASGCFDGLERPPRAPAGYHSPPNPTASGSSAAPAAVTAIAPDSDTLVAKTVTCKHSNPHLCWHTAVFHLALAIHDGPDFITNYRFTHLDKEDGLQFCPSSHLDLAACNDPDDSFPEPAPASDPSSIDSDMQRNQGSSAGEGLPPPLLRPSLPLDTCRF</sequence>
<dbReference type="AlphaFoldDB" id="A0A5C3E817"/>
<evidence type="ECO:0000313" key="2">
    <source>
        <dbReference type="EMBL" id="SPO26598.1"/>
    </source>
</evidence>
<dbReference type="EMBL" id="OOIN01000015">
    <property type="protein sequence ID" value="SPO26598.1"/>
    <property type="molecule type" value="Genomic_DNA"/>
</dbReference>
<name>A0A5C3E817_9BASI</name>
<dbReference type="OrthoDB" id="107110at2759"/>
<feature type="region of interest" description="Disordered" evidence="1">
    <location>
        <begin position="428"/>
        <end position="478"/>
    </location>
</feature>
<reference evidence="2 3" key="1">
    <citation type="submission" date="2018-03" db="EMBL/GenBank/DDBJ databases">
        <authorList>
            <person name="Guldener U."/>
        </authorList>
    </citation>
    <scope>NUCLEOTIDE SEQUENCE [LARGE SCALE GENOMIC DNA]</scope>
    <source>
        <strain evidence="2 3">NBRC100155</strain>
    </source>
</reference>
<evidence type="ECO:0000256" key="1">
    <source>
        <dbReference type="SAM" id="MobiDB-lite"/>
    </source>
</evidence>
<feature type="compositionally biased region" description="Low complexity" evidence="1">
    <location>
        <begin position="468"/>
        <end position="478"/>
    </location>
</feature>
<protein>
    <submittedName>
        <fullName evidence="2">Uncharacterized protein</fullName>
    </submittedName>
</protein>
<keyword evidence="3" id="KW-1185">Reference proteome</keyword>
<organism evidence="2 3">
    <name type="scientific">Ustilago trichophora</name>
    <dbReference type="NCBI Taxonomy" id="86804"/>
    <lineage>
        <taxon>Eukaryota</taxon>
        <taxon>Fungi</taxon>
        <taxon>Dikarya</taxon>
        <taxon>Basidiomycota</taxon>
        <taxon>Ustilaginomycotina</taxon>
        <taxon>Ustilaginomycetes</taxon>
        <taxon>Ustilaginales</taxon>
        <taxon>Ustilaginaceae</taxon>
        <taxon>Ustilago</taxon>
    </lineage>
</organism>